<evidence type="ECO:0000313" key="6">
    <source>
        <dbReference type="Proteomes" id="UP000186879"/>
    </source>
</evidence>
<gene>
    <name evidence="3" type="ORF">BHR79_01860</name>
    <name evidence="4" type="ORF">EFE40_00925</name>
    <name evidence="5" type="ORF">SAMN04515625_0197</name>
</gene>
<organism evidence="3 6">
    <name type="scientific">Methanohalophilus halophilus</name>
    <dbReference type="NCBI Taxonomy" id="2177"/>
    <lineage>
        <taxon>Archaea</taxon>
        <taxon>Methanobacteriati</taxon>
        <taxon>Methanobacteriota</taxon>
        <taxon>Stenosarchaea group</taxon>
        <taxon>Methanomicrobia</taxon>
        <taxon>Methanosarcinales</taxon>
        <taxon>Methanosarcinaceae</taxon>
        <taxon>Methanohalophilus</taxon>
    </lineage>
</organism>
<dbReference type="InterPro" id="IPR013324">
    <property type="entry name" value="RNA_pol_sigma_r3/r4-like"/>
</dbReference>
<dbReference type="HAMAP" id="MF_00674">
    <property type="entry name" value="UPF0251"/>
    <property type="match status" value="1"/>
</dbReference>
<dbReference type="Proteomes" id="UP000186879">
    <property type="component" value="Chromosome"/>
</dbReference>
<dbReference type="PANTHER" id="PTHR37478:SF2">
    <property type="entry name" value="UPF0251 PROTEIN TK0562"/>
    <property type="match status" value="1"/>
</dbReference>
<name>A0A1L3Q0G8_9EURY</name>
<dbReference type="EMBL" id="CP017921">
    <property type="protein sequence ID" value="APH38353.1"/>
    <property type="molecule type" value="Genomic_DNA"/>
</dbReference>
<evidence type="ECO:0000256" key="2">
    <source>
        <dbReference type="HAMAP-Rule" id="MF_00674"/>
    </source>
</evidence>
<dbReference type="OrthoDB" id="74471at2157"/>
<evidence type="ECO:0000313" key="8">
    <source>
        <dbReference type="Proteomes" id="UP000267921"/>
    </source>
</evidence>
<sequence>MKCRRGRPKCPRRIRAEPNVMCFKPCGIPRSEVEVVDLAFEELEAIRLVDVDELTQEEAALEMGISRRAFWEELKNARKKVARALVEGQAIDIKGGNYTTE</sequence>
<dbReference type="Proteomes" id="UP000267921">
    <property type="component" value="Unassembled WGS sequence"/>
</dbReference>
<evidence type="ECO:0000313" key="4">
    <source>
        <dbReference type="EMBL" id="RNI10778.1"/>
    </source>
</evidence>
<dbReference type="InterPro" id="IPR036388">
    <property type="entry name" value="WH-like_DNA-bd_sf"/>
</dbReference>
<dbReference type="SUPFAM" id="SSF88659">
    <property type="entry name" value="Sigma3 and sigma4 domains of RNA polymerase sigma factors"/>
    <property type="match status" value="1"/>
</dbReference>
<comment type="similarity">
    <text evidence="1 2">Belongs to the UPF0251 family.</text>
</comment>
<dbReference type="STRING" id="2177.BHR79_01860"/>
<dbReference type="RefSeq" id="WP_072560668.1">
    <property type="nucleotide sequence ID" value="NZ_CP017921.1"/>
</dbReference>
<protein>
    <recommendedName>
        <fullName evidence="2">UPF0251 protein BHR79_01860</fullName>
    </recommendedName>
</protein>
<dbReference type="EMBL" id="RJJG01000001">
    <property type="protein sequence ID" value="RNI10778.1"/>
    <property type="molecule type" value="Genomic_DNA"/>
</dbReference>
<dbReference type="Gene3D" id="1.10.10.10">
    <property type="entry name" value="Winged helix-like DNA-binding domain superfamily/Winged helix DNA-binding domain"/>
    <property type="match status" value="1"/>
</dbReference>
<evidence type="ECO:0000313" key="7">
    <source>
        <dbReference type="Proteomes" id="UP000198669"/>
    </source>
</evidence>
<reference evidence="3 6" key="1">
    <citation type="submission" date="2016-10" db="EMBL/GenBank/DDBJ databases">
        <title>Methanohalophilus halophilus.</title>
        <authorList>
            <person name="L'haridon S."/>
        </authorList>
    </citation>
    <scope>NUCLEOTIDE SEQUENCE [LARGE SCALE GENOMIC DNA]</scope>
    <source>
        <strain evidence="3 6">Z-7982</strain>
    </source>
</reference>
<dbReference type="Pfam" id="PF02001">
    <property type="entry name" value="DUF134"/>
    <property type="match status" value="1"/>
</dbReference>
<reference evidence="5 7" key="2">
    <citation type="submission" date="2016-10" db="EMBL/GenBank/DDBJ databases">
        <authorList>
            <person name="de Groot N.N."/>
        </authorList>
    </citation>
    <scope>NUCLEOTIDE SEQUENCE [LARGE SCALE GENOMIC DNA]</scope>
    <source>
        <strain evidence="5 7">Z-7982</strain>
    </source>
</reference>
<dbReference type="PANTHER" id="PTHR37478">
    <property type="match status" value="1"/>
</dbReference>
<dbReference type="KEGG" id="mhaz:BHR79_01860"/>
<keyword evidence="6" id="KW-1185">Reference proteome</keyword>
<reference evidence="4 8" key="3">
    <citation type="submission" date="2018-10" db="EMBL/GenBank/DDBJ databases">
        <title>Cultivation of a novel Methanohalophilus strain from Kebrit Deep of the Red Sea and a genomic comparison of members of the genus Methanohalophilus.</title>
        <authorList>
            <person name="Guan Y."/>
            <person name="Ngugi D.K."/>
            <person name="Stingl U."/>
        </authorList>
    </citation>
    <scope>NUCLEOTIDE SEQUENCE [LARGE SCALE GENOMIC DNA]</scope>
    <source>
        <strain evidence="4 8">DSM 3094</strain>
    </source>
</reference>
<evidence type="ECO:0000256" key="1">
    <source>
        <dbReference type="ARBA" id="ARBA00009350"/>
    </source>
</evidence>
<evidence type="ECO:0000313" key="5">
    <source>
        <dbReference type="EMBL" id="SDW03711.1"/>
    </source>
</evidence>
<accession>A0A1L3Q0G8</accession>
<evidence type="ECO:0000313" key="3">
    <source>
        <dbReference type="EMBL" id="APH38353.1"/>
    </source>
</evidence>
<dbReference type="InterPro" id="IPR002852">
    <property type="entry name" value="UPF0251"/>
</dbReference>
<dbReference type="EMBL" id="FNMU01000001">
    <property type="protein sequence ID" value="SDW03711.1"/>
    <property type="molecule type" value="Genomic_DNA"/>
</dbReference>
<proteinExistence type="inferred from homology"/>
<dbReference type="GeneID" id="30582463"/>
<dbReference type="AlphaFoldDB" id="A0A1L3Q0G8"/>
<dbReference type="Proteomes" id="UP000198669">
    <property type="component" value="Unassembled WGS sequence"/>
</dbReference>